<dbReference type="GO" id="GO:0006886">
    <property type="term" value="P:intracellular protein transport"/>
    <property type="evidence" value="ECO:0007669"/>
    <property type="project" value="InterPro"/>
</dbReference>
<dbReference type="SUPFAM" id="SSF48371">
    <property type="entry name" value="ARM repeat"/>
    <property type="match status" value="1"/>
</dbReference>
<dbReference type="Proteomes" id="UP001341281">
    <property type="component" value="Chromosome 02"/>
</dbReference>
<dbReference type="Gene3D" id="1.25.10.10">
    <property type="entry name" value="Leucine-rich Repeat Variant"/>
    <property type="match status" value="1"/>
</dbReference>
<dbReference type="FunFam" id="3.30.310.10:FF:000012">
    <property type="entry name" value="Beta-adaptin-like protein"/>
    <property type="match status" value="1"/>
</dbReference>
<evidence type="ECO:0000256" key="5">
    <source>
        <dbReference type="ARBA" id="ARBA00022927"/>
    </source>
</evidence>
<evidence type="ECO:0000259" key="13">
    <source>
        <dbReference type="SMART" id="SM00809"/>
    </source>
</evidence>
<comment type="function">
    <text evidence="9 11">Subunit of clathrin-associated adaptor protein complex that plays a role in protein sorting in the late-Golgi/trans-Golgi network (TGN) and/or endosomes. The AP complexes mediate both the recruitment of clathrin to membranes and the recognition of sorting signals within the cytosolic tails of transmembrane cargo molecules.</text>
</comment>
<dbReference type="Gene3D" id="3.30.310.10">
    <property type="entry name" value="TATA-Binding Protein"/>
    <property type="match status" value="1"/>
</dbReference>
<evidence type="ECO:0000256" key="9">
    <source>
        <dbReference type="ARBA" id="ARBA00056315"/>
    </source>
</evidence>
<proteinExistence type="inferred from homology"/>
<dbReference type="InterPro" id="IPR016342">
    <property type="entry name" value="AP_complex_bsu_1_2_4"/>
</dbReference>
<dbReference type="InterPro" id="IPR013041">
    <property type="entry name" value="Clathrin_app_Ig-like_sf"/>
</dbReference>
<evidence type="ECO:0000256" key="11">
    <source>
        <dbReference type="PIRNR" id="PIRNR002291"/>
    </source>
</evidence>
<keyword evidence="8" id="KW-0968">Cytoplasmic vesicle</keyword>
<evidence type="ECO:0000256" key="3">
    <source>
        <dbReference type="ARBA" id="ARBA00006613"/>
    </source>
</evidence>
<dbReference type="InterPro" id="IPR002553">
    <property type="entry name" value="Clathrin/coatomer_adapt-like_N"/>
</dbReference>
<reference evidence="15 16" key="1">
    <citation type="submission" date="2024-02" db="EMBL/GenBank/DDBJ databases">
        <title>High-quality chromosome-scale genome assembly of Pensacola bahiagrass (Paspalum notatum Flugge var. saurae).</title>
        <authorList>
            <person name="Vega J.M."/>
            <person name="Podio M."/>
            <person name="Orjuela J."/>
            <person name="Siena L.A."/>
            <person name="Pessino S.C."/>
            <person name="Combes M.C."/>
            <person name="Mariac C."/>
            <person name="Albertini E."/>
            <person name="Pupilli F."/>
            <person name="Ortiz J.P.A."/>
            <person name="Leblanc O."/>
        </authorList>
    </citation>
    <scope>NUCLEOTIDE SEQUENCE [LARGE SCALE GENOMIC DNA]</scope>
    <source>
        <strain evidence="15">R1</strain>
        <tissue evidence="15">Leaf</tissue>
    </source>
</reference>
<comment type="similarity">
    <text evidence="3 11">Belongs to the adaptor complexes large subunit family.</text>
</comment>
<dbReference type="InterPro" id="IPR011989">
    <property type="entry name" value="ARM-like"/>
</dbReference>
<protein>
    <recommendedName>
        <fullName evidence="11">Beta-adaptin-like protein</fullName>
    </recommendedName>
</protein>
<dbReference type="GO" id="GO:0030131">
    <property type="term" value="C:clathrin adaptor complex"/>
    <property type="evidence" value="ECO:0007669"/>
    <property type="project" value="InterPro"/>
</dbReference>
<dbReference type="Gene3D" id="2.60.40.1150">
    <property type="match status" value="1"/>
</dbReference>
<keyword evidence="16" id="KW-1185">Reference proteome</keyword>
<evidence type="ECO:0000256" key="4">
    <source>
        <dbReference type="ARBA" id="ARBA00022448"/>
    </source>
</evidence>
<dbReference type="FunFam" id="2.60.40.1150:FF:000002">
    <property type="entry name" value="Beta-adaptin-like protein C"/>
    <property type="match status" value="1"/>
</dbReference>
<feature type="domain" description="Beta-adaptin appendage C-terminal subdomain" evidence="14">
    <location>
        <begin position="870"/>
        <end position="981"/>
    </location>
</feature>
<gene>
    <name evidence="15" type="ORF">U9M48_007420</name>
</gene>
<evidence type="ECO:0000313" key="16">
    <source>
        <dbReference type="Proteomes" id="UP001341281"/>
    </source>
</evidence>
<feature type="region of interest" description="Disordered" evidence="12">
    <location>
        <begin position="669"/>
        <end position="731"/>
    </location>
</feature>
<dbReference type="InterPro" id="IPR015151">
    <property type="entry name" value="B-adaptin_app_sub_C"/>
</dbReference>
<evidence type="ECO:0000259" key="14">
    <source>
        <dbReference type="SMART" id="SM01020"/>
    </source>
</evidence>
<dbReference type="InterPro" id="IPR026739">
    <property type="entry name" value="AP_beta"/>
</dbReference>
<keyword evidence="7 11" id="KW-0472">Membrane</keyword>
<evidence type="ECO:0000256" key="6">
    <source>
        <dbReference type="ARBA" id="ARBA00023034"/>
    </source>
</evidence>
<evidence type="ECO:0000256" key="1">
    <source>
        <dbReference type="ARBA" id="ARBA00004145"/>
    </source>
</evidence>
<keyword evidence="5 11" id="KW-0653">Protein transport</keyword>
<dbReference type="PANTHER" id="PTHR11134">
    <property type="entry name" value="ADAPTOR COMPLEX SUBUNIT BETA FAMILY MEMBER"/>
    <property type="match status" value="1"/>
</dbReference>
<dbReference type="InterPro" id="IPR016024">
    <property type="entry name" value="ARM-type_fold"/>
</dbReference>
<dbReference type="PIRSF" id="PIRSF002291">
    <property type="entry name" value="AP_complex_beta"/>
    <property type="match status" value="1"/>
</dbReference>
<organism evidence="15 16">
    <name type="scientific">Paspalum notatum var. saurae</name>
    <dbReference type="NCBI Taxonomy" id="547442"/>
    <lineage>
        <taxon>Eukaryota</taxon>
        <taxon>Viridiplantae</taxon>
        <taxon>Streptophyta</taxon>
        <taxon>Embryophyta</taxon>
        <taxon>Tracheophyta</taxon>
        <taxon>Spermatophyta</taxon>
        <taxon>Magnoliopsida</taxon>
        <taxon>Liliopsida</taxon>
        <taxon>Poales</taxon>
        <taxon>Poaceae</taxon>
        <taxon>PACMAD clade</taxon>
        <taxon>Panicoideae</taxon>
        <taxon>Andropogonodae</taxon>
        <taxon>Paspaleae</taxon>
        <taxon>Paspalinae</taxon>
        <taxon>Paspalum</taxon>
    </lineage>
</organism>
<dbReference type="SMART" id="SM00809">
    <property type="entry name" value="Alpha_adaptinC2"/>
    <property type="match status" value="1"/>
</dbReference>
<evidence type="ECO:0000256" key="7">
    <source>
        <dbReference type="ARBA" id="ARBA00023136"/>
    </source>
</evidence>
<dbReference type="InterPro" id="IPR013037">
    <property type="entry name" value="Clathrin_b-adaptin_app_Ig-like"/>
</dbReference>
<dbReference type="SMART" id="SM01020">
    <property type="entry name" value="B2-adapt-app_C"/>
    <property type="match status" value="1"/>
</dbReference>
<dbReference type="InterPro" id="IPR009028">
    <property type="entry name" value="Coatomer/calthrin_app_sub_C"/>
</dbReference>
<dbReference type="GO" id="GO:0005794">
    <property type="term" value="C:Golgi apparatus"/>
    <property type="evidence" value="ECO:0007669"/>
    <property type="project" value="UniProtKB-SubCell"/>
</dbReference>
<evidence type="ECO:0000256" key="2">
    <source>
        <dbReference type="ARBA" id="ARBA00004601"/>
    </source>
</evidence>
<dbReference type="FunFam" id="1.25.10.10:FF:000002">
    <property type="entry name" value="AP complex subunit beta"/>
    <property type="match status" value="1"/>
</dbReference>
<keyword evidence="6" id="KW-0333">Golgi apparatus</keyword>
<comment type="subcellular location">
    <subcellularLocation>
        <location evidence="1">Cytoplasmic vesicle</location>
        <location evidence="1">Clathrin-coated vesicle membrane</location>
        <topology evidence="1">Peripheral membrane protein</topology>
        <orientation evidence="1">Cytoplasmic side</orientation>
    </subcellularLocation>
    <subcellularLocation>
        <location evidence="2">Golgi apparatus</location>
        <location evidence="2">trans-Golgi network</location>
    </subcellularLocation>
</comment>
<dbReference type="Pfam" id="PF09066">
    <property type="entry name" value="B2-adapt-app_C"/>
    <property type="match status" value="1"/>
</dbReference>
<keyword evidence="4 11" id="KW-0813">Transport</keyword>
<evidence type="ECO:0000313" key="15">
    <source>
        <dbReference type="EMBL" id="WVZ56963.1"/>
    </source>
</evidence>
<accession>A0AAQ3SH11</accession>
<dbReference type="SUPFAM" id="SSF49348">
    <property type="entry name" value="Clathrin adaptor appendage domain"/>
    <property type="match status" value="1"/>
</dbReference>
<evidence type="ECO:0000256" key="8">
    <source>
        <dbReference type="ARBA" id="ARBA00023329"/>
    </source>
</evidence>
<feature type="domain" description="Clathrin adaptor alpha/beta/gamma-adaptin appendage Ig-like subdomain" evidence="13">
    <location>
        <begin position="747"/>
        <end position="861"/>
    </location>
</feature>
<dbReference type="InterPro" id="IPR008152">
    <property type="entry name" value="Clathrin_a/b/g-adaptin_app_Ig"/>
</dbReference>
<dbReference type="Pfam" id="PF01602">
    <property type="entry name" value="Adaptin_N"/>
    <property type="match status" value="1"/>
</dbReference>
<dbReference type="EMBL" id="CP144746">
    <property type="protein sequence ID" value="WVZ56963.1"/>
    <property type="molecule type" value="Genomic_DNA"/>
</dbReference>
<dbReference type="AlphaFoldDB" id="A0AAQ3SH11"/>
<dbReference type="Pfam" id="PF02883">
    <property type="entry name" value="Alpha_adaptinC2"/>
    <property type="match status" value="1"/>
</dbReference>
<comment type="subunit">
    <text evidence="10 11">Adaptor protein complexes are heterotetramers composed of two large adaptins (beta-type subunit and alpha-type or delta-type or epsilon-type or gamma-type subunit), a medium adaptin (mu-type subunit) and a small adaptin (sigma-type subunit).</text>
</comment>
<name>A0AAQ3SH11_PASNO</name>
<dbReference type="InterPro" id="IPR012295">
    <property type="entry name" value="TBP_dom_sf"/>
</dbReference>
<dbReference type="GO" id="GO:0030665">
    <property type="term" value="C:clathrin-coated vesicle membrane"/>
    <property type="evidence" value="ECO:0007669"/>
    <property type="project" value="UniProtKB-SubCell"/>
</dbReference>
<dbReference type="SUPFAM" id="SSF55711">
    <property type="entry name" value="Subdomain of clathrin and coatomer appendage domain"/>
    <property type="match status" value="1"/>
</dbReference>
<dbReference type="GO" id="GO:0016192">
    <property type="term" value="P:vesicle-mediated transport"/>
    <property type="evidence" value="ECO:0007669"/>
    <property type="project" value="InterPro"/>
</dbReference>
<dbReference type="GO" id="GO:0030276">
    <property type="term" value="F:clathrin binding"/>
    <property type="evidence" value="ECO:0007669"/>
    <property type="project" value="InterPro"/>
</dbReference>
<evidence type="ECO:0000256" key="12">
    <source>
        <dbReference type="SAM" id="MobiDB-lite"/>
    </source>
</evidence>
<evidence type="ECO:0000256" key="10">
    <source>
        <dbReference type="ARBA" id="ARBA00065056"/>
    </source>
</evidence>
<sequence>MSGHDSKYFSTTKKGEIPELKEELNSQYKVSVLTRFASLCDLPRPWIGSCARIQIWARRWVPGASASRSAGLGLFSRGIWSCWEMAFCAGTAHFSVVLGPNELEFAEFSAGSDKRKDAVKKVIAAMTVGKDVSSLFTDVVNCMQTENLELKKLVYLYLINYAKSQPDLAILAVNTFVKDSQDSNPLIRALAVRTMGCIRVDKITEYLCDPLQRCLKDDDPYVRKTAAICVAKLYDINAELVEDRGFLEALKDLISDNNPMVVANAVAALAEIQDSSVRPIFEITSHTLSKLLTALNECTEWGQVFILDSLSRYKAADAREAENIVERVTPRLQHANCAVVLSAVKIILLQMELITSTDVVRNLCKKMAPPLVTLLSAEPEIQYVALRNINLIVQKRPTILAHEIKVFFCKYNDPIYVKMEKLEIMIKLASDRNIDQVLLEFKEYATEVDVDFVRKAVRAIGRCAIKLERAAERCISVLLELIKIKVNYVVQEAIIVIKDIFRRYPNTYESIIATLCESLDTLDEPEAKASMIWIIGEYAERIDNADELLESFLETFPEEPALVQLQLLTATVKLFLKKPTEGPQQMIQAVLNNATVETDNPDLRDRAYIYWRLLSTDPEAAKDVVLAEKPVISDDSNQLDSSLLDELLANISTLSSVYHKPPESFVSRVKAAPRADDEEFADTAETGYSESPSQGVDGASPSSSAGTSSNVHVKQPATASPPAPAAMPDLLGDLMGMDNAIVPVDEPAASSGPPLPVLLPSTTGQGLQISAQLTRRDGQIYYDISFENGTQGVLDGFMIQFNKNSFGLAAGEALQVPPLQPGASTRTLLLMVPFQNISPGAPTSLLQVAVKNNQQPVWYFNDKIPLHVFFGEDGKMERAGFLEGWKSLPDDHEFTKEFPSSVISSIDATVERFAASNVFFIAKRKNANMDVLYLSAKMPRGIPFLIEITAAVGAPGVKCAVKTPNKEMVPVFFEAMEALTK</sequence>
<feature type="compositionally biased region" description="Low complexity" evidence="12">
    <location>
        <begin position="698"/>
        <end position="709"/>
    </location>
</feature>